<dbReference type="SUPFAM" id="SSF56672">
    <property type="entry name" value="DNA/RNA polymerases"/>
    <property type="match status" value="1"/>
</dbReference>
<dbReference type="Pfam" id="PF00817">
    <property type="entry name" value="IMS"/>
    <property type="match status" value="1"/>
</dbReference>
<dbReference type="PANTHER" id="PTHR35369:SF2">
    <property type="entry name" value="BLR3025 PROTEIN"/>
    <property type="match status" value="1"/>
</dbReference>
<sequence>MLKLKSCGVGRPPASVWSGIPMNAVSKPASRILALLFPYLPTDRIRRACLGRLWRVNLPASGDGPKPVLQAGETDTMAGLFREGPGSAHHVPRSAALTAQPASPSTGLQPLVLYEKDANAFCITACCEAAMANGVRPGLTMAETRARFPFFAFEPAEPAADARLLEAIADWCDGYTPLVALDKPNGLLLDISGCAHLFGGEAALLDDLVRKLVAQGFKPQAAIASQAGPALALAAYRPGFIVPETAAVEPILAPLPARALRFGAQTTAVLSRLGLKQVGDLLALPRAGLGRRFGADFMDRLDIGLGRAERPLNPRRLVPQLIHERRLCEPIGRMEDIEGLTLHLAQMLKPDLERRGQGARHLELALFRVDGVVDRVELRTAMPLRDPERIRRLFAERLKAIGDERDAGFGYDLLRLSVLSSAAMSDQQQNFTAGVDDNSEALEILIDRLAARLGVESVQSLQPVASHWPEKAQRLQAGLATASVQLAHVPDYAPRPLRLLTPPEKIEAMAVLPEGEPIRFVWRRATHRVVRMEGPERIAPEWWQQAVPDMPAMPARDYFRIEDSEGRRYWMFRLGDYETQEPQWFLHGIFA</sequence>
<gene>
    <name evidence="3" type="ORF">FPY71_12625</name>
</gene>
<dbReference type="InterPro" id="IPR001126">
    <property type="entry name" value="UmuC"/>
</dbReference>
<dbReference type="InterPro" id="IPR050356">
    <property type="entry name" value="SulA_CellDiv_inhibitor"/>
</dbReference>
<dbReference type="Proteomes" id="UP000324738">
    <property type="component" value="Unassembled WGS sequence"/>
</dbReference>
<protein>
    <submittedName>
        <fullName evidence="3">DNA polymerase Y family protein</fullName>
    </submittedName>
</protein>
<evidence type="ECO:0000256" key="1">
    <source>
        <dbReference type="ARBA" id="ARBA00022763"/>
    </source>
</evidence>
<reference evidence="3 4" key="1">
    <citation type="submission" date="2019-08" db="EMBL/GenBank/DDBJ databases">
        <title>Aureimonas fodiniaquatilis sp. nov., isolated from a coal mine wastewater.</title>
        <authorList>
            <person name="Kim W."/>
        </authorList>
    </citation>
    <scope>NUCLEOTIDE SEQUENCE [LARGE SCALE GENOMIC DNA]</scope>
    <source>
        <strain evidence="3 4">CAU 1482</strain>
    </source>
</reference>
<comment type="caution">
    <text evidence="3">The sequence shown here is derived from an EMBL/GenBank/DDBJ whole genome shotgun (WGS) entry which is preliminary data.</text>
</comment>
<dbReference type="OrthoDB" id="9788640at2"/>
<dbReference type="InterPro" id="IPR043502">
    <property type="entry name" value="DNA/RNA_pol_sf"/>
</dbReference>
<dbReference type="GO" id="GO:0006281">
    <property type="term" value="P:DNA repair"/>
    <property type="evidence" value="ECO:0007669"/>
    <property type="project" value="InterPro"/>
</dbReference>
<accession>A0A5B0DUD7</accession>
<dbReference type="AlphaFoldDB" id="A0A5B0DUD7"/>
<evidence type="ECO:0000259" key="2">
    <source>
        <dbReference type="Pfam" id="PF00817"/>
    </source>
</evidence>
<dbReference type="PANTHER" id="PTHR35369">
    <property type="entry name" value="BLR3025 PROTEIN-RELATED"/>
    <property type="match status" value="1"/>
</dbReference>
<dbReference type="CDD" id="cd03468">
    <property type="entry name" value="PolY_like"/>
    <property type="match status" value="1"/>
</dbReference>
<evidence type="ECO:0000313" key="3">
    <source>
        <dbReference type="EMBL" id="KAA0969391.1"/>
    </source>
</evidence>
<evidence type="ECO:0000313" key="4">
    <source>
        <dbReference type="Proteomes" id="UP000324738"/>
    </source>
</evidence>
<name>A0A5B0DUD7_9HYPH</name>
<keyword evidence="4" id="KW-1185">Reference proteome</keyword>
<proteinExistence type="predicted"/>
<organism evidence="3 4">
    <name type="scientific">Aureimonas fodinaquatilis</name>
    <dbReference type="NCBI Taxonomy" id="2565783"/>
    <lineage>
        <taxon>Bacteria</taxon>
        <taxon>Pseudomonadati</taxon>
        <taxon>Pseudomonadota</taxon>
        <taxon>Alphaproteobacteria</taxon>
        <taxon>Hyphomicrobiales</taxon>
        <taxon>Aurantimonadaceae</taxon>
        <taxon>Aureimonas</taxon>
    </lineage>
</organism>
<feature type="domain" description="UmuC" evidence="2">
    <location>
        <begin position="109"/>
        <end position="225"/>
    </location>
</feature>
<keyword evidence="1" id="KW-0227">DNA damage</keyword>
<dbReference type="EMBL" id="VTWH01000003">
    <property type="protein sequence ID" value="KAA0969391.1"/>
    <property type="molecule type" value="Genomic_DNA"/>
</dbReference>